<gene>
    <name evidence="1" type="ORF">BDN72DRAFT_905288</name>
</gene>
<protein>
    <submittedName>
        <fullName evidence="1">Uncharacterized protein</fullName>
    </submittedName>
</protein>
<proteinExistence type="predicted"/>
<sequence length="286" mass="32126">MSSNDITPTDGLIQSFRYEGIVCLTLVIWECVVSCTKEWRLVQSKSPARFRYIYVACRLYPLAPLGITIYLWFIASVPSNCRTLTILQSSLLLVTQIFPHAILSYRCWIFGEKRTVLAVFLSVILILTFGLQAIVMSLSHVLLEDESLVSSKAGCIRDTLSTSERLAGYAVMGGSFIDAVAVFVVLWEYYKIRKPVKACRKLARMIVKHTLYCSAIILAITIVAGISYMSKDIRLRGKGFLTIMMARSILACHSTLKLREGVPRSTESQTERELSRLIQEAFGSDE</sequence>
<organism evidence="1 2">
    <name type="scientific">Pluteus cervinus</name>
    <dbReference type="NCBI Taxonomy" id="181527"/>
    <lineage>
        <taxon>Eukaryota</taxon>
        <taxon>Fungi</taxon>
        <taxon>Dikarya</taxon>
        <taxon>Basidiomycota</taxon>
        <taxon>Agaricomycotina</taxon>
        <taxon>Agaricomycetes</taxon>
        <taxon>Agaricomycetidae</taxon>
        <taxon>Agaricales</taxon>
        <taxon>Pluteineae</taxon>
        <taxon>Pluteaceae</taxon>
        <taxon>Pluteus</taxon>
    </lineage>
</organism>
<reference evidence="1 2" key="1">
    <citation type="journal article" date="2019" name="Nat. Ecol. Evol.">
        <title>Megaphylogeny resolves global patterns of mushroom evolution.</title>
        <authorList>
            <person name="Varga T."/>
            <person name="Krizsan K."/>
            <person name="Foldi C."/>
            <person name="Dima B."/>
            <person name="Sanchez-Garcia M."/>
            <person name="Sanchez-Ramirez S."/>
            <person name="Szollosi G.J."/>
            <person name="Szarkandi J.G."/>
            <person name="Papp V."/>
            <person name="Albert L."/>
            <person name="Andreopoulos W."/>
            <person name="Angelini C."/>
            <person name="Antonin V."/>
            <person name="Barry K.W."/>
            <person name="Bougher N.L."/>
            <person name="Buchanan P."/>
            <person name="Buyck B."/>
            <person name="Bense V."/>
            <person name="Catcheside P."/>
            <person name="Chovatia M."/>
            <person name="Cooper J."/>
            <person name="Damon W."/>
            <person name="Desjardin D."/>
            <person name="Finy P."/>
            <person name="Geml J."/>
            <person name="Haridas S."/>
            <person name="Hughes K."/>
            <person name="Justo A."/>
            <person name="Karasinski D."/>
            <person name="Kautmanova I."/>
            <person name="Kiss B."/>
            <person name="Kocsube S."/>
            <person name="Kotiranta H."/>
            <person name="LaButti K.M."/>
            <person name="Lechner B.E."/>
            <person name="Liimatainen K."/>
            <person name="Lipzen A."/>
            <person name="Lukacs Z."/>
            <person name="Mihaltcheva S."/>
            <person name="Morgado L.N."/>
            <person name="Niskanen T."/>
            <person name="Noordeloos M.E."/>
            <person name="Ohm R.A."/>
            <person name="Ortiz-Santana B."/>
            <person name="Ovrebo C."/>
            <person name="Racz N."/>
            <person name="Riley R."/>
            <person name="Savchenko A."/>
            <person name="Shiryaev A."/>
            <person name="Soop K."/>
            <person name="Spirin V."/>
            <person name="Szebenyi C."/>
            <person name="Tomsovsky M."/>
            <person name="Tulloss R.E."/>
            <person name="Uehling J."/>
            <person name="Grigoriev I.V."/>
            <person name="Vagvolgyi C."/>
            <person name="Papp T."/>
            <person name="Martin F.M."/>
            <person name="Miettinen O."/>
            <person name="Hibbett D.S."/>
            <person name="Nagy L.G."/>
        </authorList>
    </citation>
    <scope>NUCLEOTIDE SEQUENCE [LARGE SCALE GENOMIC DNA]</scope>
    <source>
        <strain evidence="1 2">NL-1719</strain>
    </source>
</reference>
<evidence type="ECO:0000313" key="1">
    <source>
        <dbReference type="EMBL" id="TFK60071.1"/>
    </source>
</evidence>
<dbReference type="EMBL" id="ML208836">
    <property type="protein sequence ID" value="TFK60071.1"/>
    <property type="molecule type" value="Genomic_DNA"/>
</dbReference>
<evidence type="ECO:0000313" key="2">
    <source>
        <dbReference type="Proteomes" id="UP000308600"/>
    </source>
</evidence>
<name>A0ACD3A3G0_9AGAR</name>
<keyword evidence="2" id="KW-1185">Reference proteome</keyword>
<accession>A0ACD3A3G0</accession>
<dbReference type="Proteomes" id="UP000308600">
    <property type="component" value="Unassembled WGS sequence"/>
</dbReference>